<evidence type="ECO:0000256" key="1">
    <source>
        <dbReference type="SAM" id="MobiDB-lite"/>
    </source>
</evidence>
<dbReference type="EMBL" id="CAXDID020000025">
    <property type="protein sequence ID" value="CAL5990527.1"/>
    <property type="molecule type" value="Genomic_DNA"/>
</dbReference>
<evidence type="ECO:0000313" key="4">
    <source>
        <dbReference type="EMBL" id="CAL5990525.1"/>
    </source>
</evidence>
<dbReference type="EMBL" id="CAXDID020000025">
    <property type="protein sequence ID" value="CAL5990525.1"/>
    <property type="molecule type" value="Genomic_DNA"/>
</dbReference>
<reference evidence="4 6" key="2">
    <citation type="submission" date="2024-07" db="EMBL/GenBank/DDBJ databases">
        <authorList>
            <person name="Akdeniz Z."/>
        </authorList>
    </citation>
    <scope>NUCLEOTIDE SEQUENCE [LARGE SCALE GENOMIC DNA]</scope>
</reference>
<dbReference type="EMBL" id="CATOUU010000654">
    <property type="protein sequence ID" value="CAI9938249.1"/>
    <property type="molecule type" value="Genomic_DNA"/>
</dbReference>
<accession>A0AA86UES1</accession>
<evidence type="ECO:0000313" key="6">
    <source>
        <dbReference type="Proteomes" id="UP001642409"/>
    </source>
</evidence>
<keyword evidence="6" id="KW-1185">Reference proteome</keyword>
<organism evidence="2">
    <name type="scientific">Hexamita inflata</name>
    <dbReference type="NCBI Taxonomy" id="28002"/>
    <lineage>
        <taxon>Eukaryota</taxon>
        <taxon>Metamonada</taxon>
        <taxon>Diplomonadida</taxon>
        <taxon>Hexamitidae</taxon>
        <taxon>Hexamitinae</taxon>
        <taxon>Hexamita</taxon>
    </lineage>
</organism>
<dbReference type="AlphaFoldDB" id="A0AA86UES1"/>
<dbReference type="Proteomes" id="UP001642409">
    <property type="component" value="Unassembled WGS sequence"/>
</dbReference>
<gene>
    <name evidence="4" type="ORF">HINF_LOCUS11386</name>
    <name evidence="5" type="ORF">HINF_LOCUS11387</name>
    <name evidence="2" type="ORF">HINF_LOCUS25893</name>
    <name evidence="3" type="ORF">HINF_LOCUS25894</name>
</gene>
<evidence type="ECO:0000313" key="5">
    <source>
        <dbReference type="EMBL" id="CAL5990527.1"/>
    </source>
</evidence>
<evidence type="ECO:0000313" key="2">
    <source>
        <dbReference type="EMBL" id="CAI9938248.1"/>
    </source>
</evidence>
<name>A0AA86UES1_9EUKA</name>
<reference evidence="2" key="1">
    <citation type="submission" date="2023-06" db="EMBL/GenBank/DDBJ databases">
        <authorList>
            <person name="Kurt Z."/>
        </authorList>
    </citation>
    <scope>NUCLEOTIDE SEQUENCE</scope>
</reference>
<sequence>MKSFDPALSTIIEYYMSQITGNSLFELQRNPKGRLHSKNLTTQLQIKYRVGHALTLQYRRINSCHRGNNNSGIAENQQKSTTDQSPYYNYQNQNSRNTFQPLTIYKTNQVNSGL</sequence>
<feature type="region of interest" description="Disordered" evidence="1">
    <location>
        <begin position="65"/>
        <end position="103"/>
    </location>
</feature>
<comment type="caution">
    <text evidence="2">The sequence shown here is derived from an EMBL/GenBank/DDBJ whole genome shotgun (WGS) entry which is preliminary data.</text>
</comment>
<evidence type="ECO:0000313" key="3">
    <source>
        <dbReference type="EMBL" id="CAI9938249.1"/>
    </source>
</evidence>
<protein>
    <submittedName>
        <fullName evidence="4">Hypothetical_protein</fullName>
    </submittedName>
</protein>
<proteinExistence type="predicted"/>
<dbReference type="EMBL" id="CATOUU010000654">
    <property type="protein sequence ID" value="CAI9938248.1"/>
    <property type="molecule type" value="Genomic_DNA"/>
</dbReference>